<dbReference type="InterPro" id="IPR031311">
    <property type="entry name" value="CHIT_BIND_RR_consensus"/>
</dbReference>
<sequence>MQTFVAILALVAVVAAESYVRSPEADAVILKQEADVAPDQFQYNFETSNGIAAAERGILKNPGREDEAIEVQGQNQHTGPDGVIYRITYKADENGYQPQGEHLPVPPPPQEIPEYILRSIEYNRLHAKPELERP</sequence>
<dbReference type="PROSITE" id="PS00233">
    <property type="entry name" value="CHIT_BIND_RR_1"/>
    <property type="match status" value="1"/>
</dbReference>
<name>A0ABN8I6J0_9NEOP</name>
<dbReference type="PANTHER" id="PTHR10380:SF237">
    <property type="entry name" value="CUTICULAR PROTEIN 65AU, ISOFORM A-RELATED"/>
    <property type="match status" value="1"/>
</dbReference>
<protein>
    <submittedName>
        <fullName evidence="5">Uncharacterized protein</fullName>
    </submittedName>
</protein>
<dbReference type="EMBL" id="OW152830">
    <property type="protein sequence ID" value="CAH2048487.1"/>
    <property type="molecule type" value="Genomic_DNA"/>
</dbReference>
<evidence type="ECO:0000256" key="4">
    <source>
        <dbReference type="SAM" id="SignalP"/>
    </source>
</evidence>
<feature type="signal peptide" evidence="4">
    <location>
        <begin position="1"/>
        <end position="16"/>
    </location>
</feature>
<keyword evidence="2 4" id="KW-0732">Signal</keyword>
<dbReference type="PRINTS" id="PR00947">
    <property type="entry name" value="CUTICLE"/>
</dbReference>
<dbReference type="PANTHER" id="PTHR10380">
    <property type="entry name" value="CUTICLE PROTEIN"/>
    <property type="match status" value="1"/>
</dbReference>
<evidence type="ECO:0000256" key="3">
    <source>
        <dbReference type="PROSITE-ProRule" id="PRU00497"/>
    </source>
</evidence>
<organism evidence="5 6">
    <name type="scientific">Iphiclides podalirius</name>
    <name type="common">scarce swallowtail</name>
    <dbReference type="NCBI Taxonomy" id="110791"/>
    <lineage>
        <taxon>Eukaryota</taxon>
        <taxon>Metazoa</taxon>
        <taxon>Ecdysozoa</taxon>
        <taxon>Arthropoda</taxon>
        <taxon>Hexapoda</taxon>
        <taxon>Insecta</taxon>
        <taxon>Pterygota</taxon>
        <taxon>Neoptera</taxon>
        <taxon>Endopterygota</taxon>
        <taxon>Lepidoptera</taxon>
        <taxon>Glossata</taxon>
        <taxon>Ditrysia</taxon>
        <taxon>Papilionoidea</taxon>
        <taxon>Papilionidae</taxon>
        <taxon>Papilioninae</taxon>
        <taxon>Iphiclides</taxon>
    </lineage>
</organism>
<proteinExistence type="predicted"/>
<feature type="chain" id="PRO_5045823213" evidence="4">
    <location>
        <begin position="17"/>
        <end position="134"/>
    </location>
</feature>
<evidence type="ECO:0000256" key="1">
    <source>
        <dbReference type="ARBA" id="ARBA00022460"/>
    </source>
</evidence>
<dbReference type="Pfam" id="PF00379">
    <property type="entry name" value="Chitin_bind_4"/>
    <property type="match status" value="1"/>
</dbReference>
<evidence type="ECO:0000313" key="6">
    <source>
        <dbReference type="Proteomes" id="UP000837857"/>
    </source>
</evidence>
<dbReference type="PROSITE" id="PS51155">
    <property type="entry name" value="CHIT_BIND_RR_2"/>
    <property type="match status" value="1"/>
</dbReference>
<evidence type="ECO:0000313" key="5">
    <source>
        <dbReference type="EMBL" id="CAH2048487.1"/>
    </source>
</evidence>
<keyword evidence="1 3" id="KW-0193">Cuticle</keyword>
<dbReference type="Proteomes" id="UP000837857">
    <property type="component" value="Chromosome 18"/>
</dbReference>
<gene>
    <name evidence="5" type="ORF">IPOD504_LOCUS6109</name>
</gene>
<dbReference type="InterPro" id="IPR000618">
    <property type="entry name" value="Insect_cuticle"/>
</dbReference>
<keyword evidence="6" id="KW-1185">Reference proteome</keyword>
<accession>A0ABN8I6J0</accession>
<feature type="non-terminal residue" evidence="5">
    <location>
        <position position="134"/>
    </location>
</feature>
<dbReference type="InterPro" id="IPR050468">
    <property type="entry name" value="Cuticle_Struct_Prot"/>
</dbReference>
<evidence type="ECO:0000256" key="2">
    <source>
        <dbReference type="ARBA" id="ARBA00022729"/>
    </source>
</evidence>
<reference evidence="5" key="1">
    <citation type="submission" date="2022-03" db="EMBL/GenBank/DDBJ databases">
        <authorList>
            <person name="Martin H S."/>
        </authorList>
    </citation>
    <scope>NUCLEOTIDE SEQUENCE</scope>
</reference>